<proteinExistence type="predicted"/>
<sequence length="184" mass="20969">MLYWVDLDEVVRRIPNKEKIFIGGDINGQIAKDSTDFDDVRGGFCFGARSGGGALLLDFAKDFEFVISNSYFLKCQNQLETFRSMDCVVIPSENIRILYRLFMMNLEIKRHRSKKTLYDGMRFKLGGFTPTLSQVMGEKFIGVGSGVNSDYVKNMWDKADSCIRRVAIEVLTVSTINFGGHQRY</sequence>
<evidence type="ECO:0000313" key="1">
    <source>
        <dbReference type="EMBL" id="KAK4733735.1"/>
    </source>
</evidence>
<organism evidence="1 2">
    <name type="scientific">Solanum pinnatisectum</name>
    <name type="common">tansyleaf nightshade</name>
    <dbReference type="NCBI Taxonomy" id="50273"/>
    <lineage>
        <taxon>Eukaryota</taxon>
        <taxon>Viridiplantae</taxon>
        <taxon>Streptophyta</taxon>
        <taxon>Embryophyta</taxon>
        <taxon>Tracheophyta</taxon>
        <taxon>Spermatophyta</taxon>
        <taxon>Magnoliopsida</taxon>
        <taxon>eudicotyledons</taxon>
        <taxon>Gunneridae</taxon>
        <taxon>Pentapetalae</taxon>
        <taxon>asterids</taxon>
        <taxon>lamiids</taxon>
        <taxon>Solanales</taxon>
        <taxon>Solanaceae</taxon>
        <taxon>Solanoideae</taxon>
        <taxon>Solaneae</taxon>
        <taxon>Solanum</taxon>
    </lineage>
</organism>
<dbReference type="PANTHER" id="PTHR23227">
    <property type="entry name" value="BUCENTAUR RELATED"/>
    <property type="match status" value="1"/>
</dbReference>
<dbReference type="AlphaFoldDB" id="A0AAV9M6N8"/>
<name>A0AAV9M6N8_9SOLN</name>
<evidence type="ECO:0008006" key="3">
    <source>
        <dbReference type="Google" id="ProtNLM"/>
    </source>
</evidence>
<dbReference type="EMBL" id="JAWPEI010000002">
    <property type="protein sequence ID" value="KAK4733735.1"/>
    <property type="molecule type" value="Genomic_DNA"/>
</dbReference>
<dbReference type="InterPro" id="IPR027124">
    <property type="entry name" value="Swc5/CFDP1/2"/>
</dbReference>
<protein>
    <recommendedName>
        <fullName evidence="3">Craniofacial development protein 2-like</fullName>
    </recommendedName>
</protein>
<comment type="caution">
    <text evidence="1">The sequence shown here is derived from an EMBL/GenBank/DDBJ whole genome shotgun (WGS) entry which is preliminary data.</text>
</comment>
<accession>A0AAV9M6N8</accession>
<evidence type="ECO:0000313" key="2">
    <source>
        <dbReference type="Proteomes" id="UP001311915"/>
    </source>
</evidence>
<keyword evidence="2" id="KW-1185">Reference proteome</keyword>
<gene>
    <name evidence="1" type="ORF">R3W88_007996</name>
</gene>
<reference evidence="1 2" key="1">
    <citation type="submission" date="2023-10" db="EMBL/GenBank/DDBJ databases">
        <title>Genome-Wide Identification Analysis in wild type Solanum Pinnatisectum Reveals Some Genes Defensing Phytophthora Infestans.</title>
        <authorList>
            <person name="Sun C."/>
        </authorList>
    </citation>
    <scope>NUCLEOTIDE SEQUENCE [LARGE SCALE GENOMIC DNA]</scope>
    <source>
        <strain evidence="1">LQN</strain>
        <tissue evidence="1">Leaf</tissue>
    </source>
</reference>
<dbReference type="Proteomes" id="UP001311915">
    <property type="component" value="Unassembled WGS sequence"/>
</dbReference>
<dbReference type="PANTHER" id="PTHR23227:SF67">
    <property type="entry name" value="CRANIOFACIAL DEVELOPMENT PROTEIN 2-LIKE"/>
    <property type="match status" value="1"/>
</dbReference>